<evidence type="ECO:0000313" key="8">
    <source>
        <dbReference type="EMBL" id="PIS05833.1"/>
    </source>
</evidence>
<feature type="domain" description="GtrA/DPMS transmembrane" evidence="6">
    <location>
        <begin position="7"/>
        <end position="121"/>
    </location>
</feature>
<protein>
    <recommendedName>
        <fullName evidence="10">Methyltransferase type 11 domain-containing protein</fullName>
    </recommendedName>
</protein>
<dbReference type="Pfam" id="PF13649">
    <property type="entry name" value="Methyltransf_25"/>
    <property type="match status" value="1"/>
</dbReference>
<dbReference type="InterPro" id="IPR029063">
    <property type="entry name" value="SAM-dependent_MTases_sf"/>
</dbReference>
<dbReference type="InterPro" id="IPR041698">
    <property type="entry name" value="Methyltransf_25"/>
</dbReference>
<gene>
    <name evidence="8" type="ORF">COT80_03645</name>
</gene>
<dbReference type="Pfam" id="PF04138">
    <property type="entry name" value="GtrA_DPMS_TM"/>
    <property type="match status" value="1"/>
</dbReference>
<keyword evidence="3 5" id="KW-1133">Transmembrane helix</keyword>
<proteinExistence type="predicted"/>
<feature type="domain" description="Methyltransferase" evidence="7">
    <location>
        <begin position="171"/>
        <end position="263"/>
    </location>
</feature>
<keyword evidence="2 5" id="KW-0812">Transmembrane</keyword>
<reference evidence="9" key="1">
    <citation type="submission" date="2017-09" db="EMBL/GenBank/DDBJ databases">
        <title>Depth-based differentiation of microbial function through sediment-hosted aquifers and enrichment of novel symbionts in the deep terrestrial subsurface.</title>
        <authorList>
            <person name="Probst A.J."/>
            <person name="Ladd B."/>
            <person name="Jarett J.K."/>
            <person name="Geller-Mcgrath D.E."/>
            <person name="Sieber C.M.K."/>
            <person name="Emerson J.B."/>
            <person name="Anantharaman K."/>
            <person name="Thomas B.C."/>
            <person name="Malmstrom R."/>
            <person name="Stieglmeier M."/>
            <person name="Klingl A."/>
            <person name="Woyke T."/>
            <person name="Ryan C.M."/>
            <person name="Banfield J.F."/>
        </authorList>
    </citation>
    <scope>NUCLEOTIDE SEQUENCE [LARGE SCALE GENOMIC DNA]</scope>
</reference>
<evidence type="ECO:0000256" key="2">
    <source>
        <dbReference type="ARBA" id="ARBA00022692"/>
    </source>
</evidence>
<feature type="transmembrane region" description="Helical" evidence="5">
    <location>
        <begin position="7"/>
        <end position="27"/>
    </location>
</feature>
<evidence type="ECO:0000313" key="9">
    <source>
        <dbReference type="Proteomes" id="UP000229056"/>
    </source>
</evidence>
<evidence type="ECO:0000259" key="7">
    <source>
        <dbReference type="Pfam" id="PF13649"/>
    </source>
</evidence>
<evidence type="ECO:0000256" key="3">
    <source>
        <dbReference type="ARBA" id="ARBA00022989"/>
    </source>
</evidence>
<feature type="transmembrane region" description="Helical" evidence="5">
    <location>
        <begin position="68"/>
        <end position="88"/>
    </location>
</feature>
<comment type="subcellular location">
    <subcellularLocation>
        <location evidence="1">Membrane</location>
        <topology evidence="1">Multi-pass membrane protein</topology>
    </subcellularLocation>
</comment>
<dbReference type="EMBL" id="PEZY01000012">
    <property type="protein sequence ID" value="PIS05833.1"/>
    <property type="molecule type" value="Genomic_DNA"/>
</dbReference>
<sequence length="363" mass="41844">MNNTFAKYIIGGFISYGIKIILTYTVINFFDLWYFYAYLFSLGVVIFINFVINSFFIFKVSDFNVIRIIKYVVSIFIFNSLDAGLVVILTDKFFLYYLLSITISTIVIFLVKFIIYKYFIFNTNSNYNSNVNTDNKNIFSSKAYLKEHDKPYLKGYEKVVIEKYFTSNMKILDLGCGAGRTSKILSDMGCRVIGVDISDNLIDLAKQKYPNLDFRIGDATSLDFEDNYFDAVLFSFNGIDYVHPRKLRLQVLEEINRVLKNGGLFVYSSHNALNIPRTKISILTFLNSLLTLRIFSYYRNEKHDLGDIVTYYGNIWSEEKDLNKHGLVLIDCVGVGSVSSIKNKLLLSLLSKHIMYVAKSNNQ</sequence>
<dbReference type="SUPFAM" id="SSF53335">
    <property type="entry name" value="S-adenosyl-L-methionine-dependent methyltransferases"/>
    <property type="match status" value="1"/>
</dbReference>
<dbReference type="Gene3D" id="3.40.50.150">
    <property type="entry name" value="Vaccinia Virus protein VP39"/>
    <property type="match status" value="1"/>
</dbReference>
<dbReference type="Proteomes" id="UP000229056">
    <property type="component" value="Unassembled WGS sequence"/>
</dbReference>
<evidence type="ECO:0000256" key="4">
    <source>
        <dbReference type="ARBA" id="ARBA00023136"/>
    </source>
</evidence>
<dbReference type="InterPro" id="IPR007267">
    <property type="entry name" value="GtrA_DPMS_TM"/>
</dbReference>
<feature type="transmembrane region" description="Helical" evidence="5">
    <location>
        <begin position="94"/>
        <end position="115"/>
    </location>
</feature>
<evidence type="ECO:0008006" key="10">
    <source>
        <dbReference type="Google" id="ProtNLM"/>
    </source>
</evidence>
<evidence type="ECO:0000256" key="5">
    <source>
        <dbReference type="SAM" id="Phobius"/>
    </source>
</evidence>
<keyword evidence="4 5" id="KW-0472">Membrane</keyword>
<evidence type="ECO:0000256" key="1">
    <source>
        <dbReference type="ARBA" id="ARBA00004141"/>
    </source>
</evidence>
<dbReference type="GO" id="GO:0016020">
    <property type="term" value="C:membrane"/>
    <property type="evidence" value="ECO:0007669"/>
    <property type="project" value="UniProtKB-SubCell"/>
</dbReference>
<dbReference type="AlphaFoldDB" id="A0A2H0W392"/>
<dbReference type="CDD" id="cd02440">
    <property type="entry name" value="AdoMet_MTases"/>
    <property type="match status" value="1"/>
</dbReference>
<comment type="caution">
    <text evidence="8">The sequence shown here is derived from an EMBL/GenBank/DDBJ whole genome shotgun (WGS) entry which is preliminary data.</text>
</comment>
<dbReference type="PANTHER" id="PTHR43591">
    <property type="entry name" value="METHYLTRANSFERASE"/>
    <property type="match status" value="1"/>
</dbReference>
<dbReference type="GO" id="GO:0000271">
    <property type="term" value="P:polysaccharide biosynthetic process"/>
    <property type="evidence" value="ECO:0007669"/>
    <property type="project" value="InterPro"/>
</dbReference>
<dbReference type="PANTHER" id="PTHR43591:SF110">
    <property type="entry name" value="RHODANESE DOMAIN-CONTAINING PROTEIN"/>
    <property type="match status" value="1"/>
</dbReference>
<feature type="transmembrane region" description="Helical" evidence="5">
    <location>
        <begin position="33"/>
        <end position="56"/>
    </location>
</feature>
<name>A0A2H0W392_9BACT</name>
<organism evidence="8 9">
    <name type="scientific">Candidatus Buchananbacteria bacterium CG10_big_fil_rev_8_21_14_0_10_33_19</name>
    <dbReference type="NCBI Taxonomy" id="1974525"/>
    <lineage>
        <taxon>Bacteria</taxon>
        <taxon>Candidatus Buchananiibacteriota</taxon>
    </lineage>
</organism>
<accession>A0A2H0W392</accession>
<evidence type="ECO:0000259" key="6">
    <source>
        <dbReference type="Pfam" id="PF04138"/>
    </source>
</evidence>